<comment type="caution">
    <text evidence="2">The sequence shown here is derived from an EMBL/GenBank/DDBJ whole genome shotgun (WGS) entry which is preliminary data.</text>
</comment>
<reference evidence="3" key="2">
    <citation type="submission" date="2013-04" db="EMBL/GenBank/DDBJ databases">
        <title>Genomic mechanisms accounting for the adaptation to parasitism in nematode-trapping fungi.</title>
        <authorList>
            <person name="Ahren D.G."/>
        </authorList>
    </citation>
    <scope>NUCLEOTIDE SEQUENCE [LARGE SCALE GENOMIC DNA]</scope>
    <source>
        <strain evidence="3">CBS 200.50</strain>
    </source>
</reference>
<dbReference type="AlphaFoldDB" id="S8AG76"/>
<organism evidence="2 3">
    <name type="scientific">Dactylellina haptotyla (strain CBS 200.50)</name>
    <name type="common">Nematode-trapping fungus</name>
    <name type="synonym">Monacrosporium haptotylum</name>
    <dbReference type="NCBI Taxonomy" id="1284197"/>
    <lineage>
        <taxon>Eukaryota</taxon>
        <taxon>Fungi</taxon>
        <taxon>Dikarya</taxon>
        <taxon>Ascomycota</taxon>
        <taxon>Pezizomycotina</taxon>
        <taxon>Orbiliomycetes</taxon>
        <taxon>Orbiliales</taxon>
        <taxon>Orbiliaceae</taxon>
        <taxon>Dactylellina</taxon>
    </lineage>
</organism>
<reference evidence="2 3" key="1">
    <citation type="journal article" date="2013" name="PLoS Genet.">
        <title>Genomic mechanisms accounting for the adaptation to parasitism in nematode-trapping fungi.</title>
        <authorList>
            <person name="Meerupati T."/>
            <person name="Andersson K.M."/>
            <person name="Friman E."/>
            <person name="Kumar D."/>
            <person name="Tunlid A."/>
            <person name="Ahren D."/>
        </authorList>
    </citation>
    <scope>NUCLEOTIDE SEQUENCE [LARGE SCALE GENOMIC DNA]</scope>
    <source>
        <strain evidence="2 3">CBS 200.50</strain>
    </source>
</reference>
<sequence length="235" mass="25884">MPSPSSPPAPASHSAGYPLPAPDLKPSDRELPPSPSSTSHLTARLGMHPLTRLTIANLFAFASVFLTTATKTAHTSSLQFRAENAHRLPKSQRDWYFYHRSRSYYASQSAFSQGFRRAMGMCGYVSLFLMVENGVDVARGSVDFGGTMVGGGVTGAFFGVVRKLPLSTTMVTVKKGLWYGFLYGVLQDVMLAAEGNRVFWIEPFVGRTRQVIRQRRGKEIIDEEEKRGSLQENGS</sequence>
<dbReference type="eggNOG" id="ENOG502S3TP">
    <property type="taxonomic scope" value="Eukaryota"/>
</dbReference>
<protein>
    <recommendedName>
        <fullName evidence="4">Mitochondrial import inner membrane translocase subunit TIM22</fullName>
    </recommendedName>
</protein>
<evidence type="ECO:0000313" key="2">
    <source>
        <dbReference type="EMBL" id="EPS41829.1"/>
    </source>
</evidence>
<dbReference type="STRING" id="1284197.S8AG76"/>
<evidence type="ECO:0000256" key="1">
    <source>
        <dbReference type="SAM" id="MobiDB-lite"/>
    </source>
</evidence>
<dbReference type="OrthoDB" id="5584028at2759"/>
<gene>
    <name evidence="2" type="ORF">H072_4203</name>
</gene>
<accession>S8AG76</accession>
<feature type="region of interest" description="Disordered" evidence="1">
    <location>
        <begin position="1"/>
        <end position="42"/>
    </location>
</feature>
<evidence type="ECO:0008006" key="4">
    <source>
        <dbReference type="Google" id="ProtNLM"/>
    </source>
</evidence>
<keyword evidence="3" id="KW-1185">Reference proteome</keyword>
<proteinExistence type="predicted"/>
<dbReference type="PANTHER" id="PTHR37852">
    <property type="entry name" value="YALI0B21208P"/>
    <property type="match status" value="1"/>
</dbReference>
<dbReference type="EMBL" id="AQGS01000147">
    <property type="protein sequence ID" value="EPS41829.1"/>
    <property type="molecule type" value="Genomic_DNA"/>
</dbReference>
<dbReference type="PANTHER" id="PTHR37852:SF1">
    <property type="entry name" value="HIG1 DOMAIN-CONTAINING PROTEIN"/>
    <property type="match status" value="1"/>
</dbReference>
<dbReference type="OMA" id="AENSHRM"/>
<name>S8AG76_DACHA</name>
<evidence type="ECO:0000313" key="3">
    <source>
        <dbReference type="Proteomes" id="UP000015100"/>
    </source>
</evidence>
<dbReference type="HOGENOM" id="CLU_085417_0_0_1"/>
<dbReference type="Proteomes" id="UP000015100">
    <property type="component" value="Unassembled WGS sequence"/>
</dbReference>
<feature type="compositionally biased region" description="Pro residues" evidence="1">
    <location>
        <begin position="1"/>
        <end position="10"/>
    </location>
</feature>